<dbReference type="InterPro" id="IPR008942">
    <property type="entry name" value="ENTH_VHS"/>
</dbReference>
<dbReference type="InterPro" id="IPR045192">
    <property type="entry name" value="AP180-like"/>
</dbReference>
<name>A0ABQ7S8Q7_9ACAR</name>
<dbReference type="InterPro" id="IPR000157">
    <property type="entry name" value="TIR_dom"/>
</dbReference>
<feature type="compositionally biased region" description="Basic and acidic residues" evidence="2">
    <location>
        <begin position="351"/>
        <end position="364"/>
    </location>
</feature>
<dbReference type="Proteomes" id="UP000825002">
    <property type="component" value="Unassembled WGS sequence"/>
</dbReference>
<feature type="compositionally biased region" description="Basic and acidic residues" evidence="2">
    <location>
        <begin position="404"/>
        <end position="414"/>
    </location>
</feature>
<dbReference type="InterPro" id="IPR014712">
    <property type="entry name" value="ANTH_dom_sf"/>
</dbReference>
<evidence type="ECO:0000313" key="5">
    <source>
        <dbReference type="Proteomes" id="UP000825002"/>
    </source>
</evidence>
<proteinExistence type="inferred from homology"/>
<reference evidence="4 5" key="1">
    <citation type="submission" date="2020-10" db="EMBL/GenBank/DDBJ databases">
        <authorList>
            <person name="Klimov P.B."/>
            <person name="Dyachkov S.M."/>
            <person name="Chetverikov P.E."/>
        </authorList>
    </citation>
    <scope>NUCLEOTIDE SEQUENCE [LARGE SCALE GENOMIC DNA]</scope>
    <source>
        <strain evidence="4">BMOC 18-1129-001#AD2665</strain>
        <tissue evidence="4">Entire mites</tissue>
    </source>
</reference>
<evidence type="ECO:0000313" key="4">
    <source>
        <dbReference type="EMBL" id="KAG9509610.1"/>
    </source>
</evidence>
<dbReference type="InterPro" id="IPR013809">
    <property type="entry name" value="ENTH"/>
</dbReference>
<dbReference type="SUPFAM" id="SSF48464">
    <property type="entry name" value="ENTH/VHS domain"/>
    <property type="match status" value="1"/>
</dbReference>
<dbReference type="EMBL" id="JAIFTH010000401">
    <property type="protein sequence ID" value="KAG9509610.1"/>
    <property type="molecule type" value="Genomic_DNA"/>
</dbReference>
<dbReference type="PROSITE" id="PS50942">
    <property type="entry name" value="ENTH"/>
    <property type="match status" value="1"/>
</dbReference>
<evidence type="ECO:0000259" key="3">
    <source>
        <dbReference type="PROSITE" id="PS50942"/>
    </source>
</evidence>
<feature type="region of interest" description="Disordered" evidence="2">
    <location>
        <begin position="392"/>
        <end position="456"/>
    </location>
</feature>
<dbReference type="SUPFAM" id="SSF52200">
    <property type="entry name" value="Toll/Interleukin receptor TIR domain"/>
    <property type="match status" value="1"/>
</dbReference>
<sequence>MAARGQTINDRLNAAKYALAGQALARCVCKATTEEPIAPKKKHLDYLIMHTLSANSSIPQMANLLIERASNNSSWVVVMKALITIHHLMSFGHERFSQYMSSSNFTFQLNGFLDRYTNQGYTMSPFVRRYSNYINAKALTYRKLAFDPIRIKRGPDNVMRKMPVERLIKTLPVIQSQMDTLLEFDCTSDDLSNSVIVSSFILLFRDLVKLYASYNDGIINLLEKYFNLNKNLARPAFDIYKNFTLRLDKISTFLRVAEHAGINRGEIPDLKQGPASLIDALEGYLESVEKRKEPARSPSLRTTISLGKAQVASIADGHNDWAADDPWATNLENSETLEALEEEARAIQQFERRTSLARSERSNRANESTSESLDAFAIHAPPSNKNPFNPFVTQSVPDDPWNEPAKKPEPKATKEVIGFDSNLDDFDPRAGESTSNTKPINTLQQTEPDPFGFQSTNQEVSNKHTFVNSFNTQSLPRTSPSSMPLGYSSTLLRPVQVTRPRMDPSIDLQTQQQLQQIRQEQELLREQLSQSSAPVVRPVNHPRSEKIKSAFEDLELVMRQSMAAVKKLEMANLQADKTLDLSSDLYQTSVDRANNMLTNNGIKTSRNYSRLIQIDKLNVIWLESLTDTVERLASVNTYRAKISAEILGKSADTNSRSNVKDTFEAIPLGFISLGVPVLPTLTLSELHQMIVEQLRSAVGGFLSIFQHQTKNESSRETSSGSNNLQRVFISYVKSEAAAHALNLKWVLNNQGISAYLDVHEIRNGSDWYDSLNNAVQNRLVFIPLITSSYGMTQWSNREVKLADILNKKILPVNFGQTWPPPCLAIQFATTQYICWRTGLASCVSSKSELDNCSPSKASDNNSENDRQSMIQWLHEDVLRVAQVIEQT</sequence>
<evidence type="ECO:0000256" key="1">
    <source>
        <dbReference type="ARBA" id="ARBA00008011"/>
    </source>
</evidence>
<protein>
    <submittedName>
        <fullName evidence="4">Phosphatidylinositol-binding clathrin assembly protein LAP</fullName>
    </submittedName>
</protein>
<dbReference type="Gene3D" id="1.25.40.90">
    <property type="match status" value="1"/>
</dbReference>
<dbReference type="InterPro" id="IPR035897">
    <property type="entry name" value="Toll_tir_struct_dom_sf"/>
</dbReference>
<feature type="region of interest" description="Disordered" evidence="2">
    <location>
        <begin position="351"/>
        <end position="371"/>
    </location>
</feature>
<comment type="caution">
    <text evidence="4">The sequence shown here is derived from an EMBL/GenBank/DDBJ whole genome shotgun (WGS) entry which is preliminary data.</text>
</comment>
<dbReference type="SUPFAM" id="SSF89009">
    <property type="entry name" value="GAT-like domain"/>
    <property type="match status" value="1"/>
</dbReference>
<dbReference type="InterPro" id="IPR011417">
    <property type="entry name" value="ANTH_dom"/>
</dbReference>
<keyword evidence="5" id="KW-1185">Reference proteome</keyword>
<comment type="similarity">
    <text evidence="1">Belongs to the PICALM/SNAP91 family.</text>
</comment>
<gene>
    <name evidence="4" type="primary">lap</name>
    <name evidence="4" type="ORF">GZH46_01866</name>
</gene>
<feature type="compositionally biased region" description="Polar residues" evidence="2">
    <location>
        <begin position="432"/>
        <end position="456"/>
    </location>
</feature>
<feature type="domain" description="ENTH" evidence="3">
    <location>
        <begin position="16"/>
        <end position="148"/>
    </location>
</feature>
<dbReference type="SMART" id="SM00273">
    <property type="entry name" value="ENTH"/>
    <property type="match status" value="1"/>
</dbReference>
<dbReference type="Pfam" id="PF13676">
    <property type="entry name" value="TIR_2"/>
    <property type="match status" value="1"/>
</dbReference>
<dbReference type="PANTHER" id="PTHR22951">
    <property type="entry name" value="CLATHRIN ASSEMBLY PROTEIN"/>
    <property type="match status" value="1"/>
</dbReference>
<accession>A0ABQ7S8Q7</accession>
<evidence type="ECO:0000256" key="2">
    <source>
        <dbReference type="SAM" id="MobiDB-lite"/>
    </source>
</evidence>
<dbReference type="Gene3D" id="3.40.50.10140">
    <property type="entry name" value="Toll/interleukin-1 receptor homology (TIR) domain"/>
    <property type="match status" value="1"/>
</dbReference>
<organism evidence="4 5">
    <name type="scientific">Fragariocoptes setiger</name>
    <dbReference type="NCBI Taxonomy" id="1670756"/>
    <lineage>
        <taxon>Eukaryota</taxon>
        <taxon>Metazoa</taxon>
        <taxon>Ecdysozoa</taxon>
        <taxon>Arthropoda</taxon>
        <taxon>Chelicerata</taxon>
        <taxon>Arachnida</taxon>
        <taxon>Acari</taxon>
        <taxon>Acariformes</taxon>
        <taxon>Trombidiformes</taxon>
        <taxon>Prostigmata</taxon>
        <taxon>Eupodina</taxon>
        <taxon>Eriophyoidea</taxon>
        <taxon>Phytoptidae</taxon>
        <taxon>Fragariocoptes</taxon>
    </lineage>
</organism>
<dbReference type="Pfam" id="PF07651">
    <property type="entry name" value="ANTH"/>
    <property type="match status" value="1"/>
</dbReference>
<dbReference type="Gene3D" id="1.20.58.150">
    <property type="entry name" value="ANTH domain"/>
    <property type="match status" value="1"/>
</dbReference>
<dbReference type="PANTHER" id="PTHR22951:SF5">
    <property type="entry name" value="PHOSPHATIDYLINOSITOL-BINDING CLATHRIN ASSEMBLY PROTEIN LAP"/>
    <property type="match status" value="1"/>
</dbReference>